<evidence type="ECO:0000313" key="2">
    <source>
        <dbReference type="EMBL" id="TGY41862.1"/>
    </source>
</evidence>
<feature type="transmembrane region" description="Helical" evidence="1">
    <location>
        <begin position="38"/>
        <end position="60"/>
    </location>
</feature>
<evidence type="ECO:0008006" key="4">
    <source>
        <dbReference type="Google" id="ProtNLM"/>
    </source>
</evidence>
<dbReference type="Proteomes" id="UP000306888">
    <property type="component" value="Unassembled WGS sequence"/>
</dbReference>
<evidence type="ECO:0000313" key="3">
    <source>
        <dbReference type="Proteomes" id="UP000306888"/>
    </source>
</evidence>
<dbReference type="AlphaFoldDB" id="A0A4S2DJP2"/>
<accession>A0A4S2DJP2</accession>
<evidence type="ECO:0000256" key="1">
    <source>
        <dbReference type="SAM" id="Phobius"/>
    </source>
</evidence>
<keyword evidence="1" id="KW-0812">Transmembrane</keyword>
<sequence>MEIILAILLGGFFGFALSLAKATNFNKILKMLRLEDLSLAKIIIFAIGFSSVLLSLSDALGIFDISNLSVKTMNLGVVLGGLLFGFAFGSIGTCPGTCLGAITNKSTLKKALAAVLGGLFGALLFSLSYGSLKEMGVFDVLNLGKITLFNVSEKFPSIFGFGFTGLFLVGVLFMIAAYFLPTSILKTEDK</sequence>
<reference evidence="2 3" key="1">
    <citation type="submission" date="2019-04" db="EMBL/GenBank/DDBJ databases">
        <title>Microbes associate with the intestines of laboratory mice.</title>
        <authorList>
            <person name="Navarre W."/>
            <person name="Wong E."/>
            <person name="Huang K."/>
            <person name="Tropini C."/>
            <person name="Ng K."/>
            <person name="Yu B."/>
        </authorList>
    </citation>
    <scope>NUCLEOTIDE SEQUENCE [LARGE SCALE GENOMIC DNA]</scope>
    <source>
        <strain evidence="2 3">NM50_B9-20</strain>
    </source>
</reference>
<dbReference type="RefSeq" id="WP_136007305.1">
    <property type="nucleotide sequence ID" value="NZ_SRYR01000005.1"/>
</dbReference>
<keyword evidence="1" id="KW-0472">Membrane</keyword>
<organism evidence="2 3">
    <name type="scientific">Clostridium sartagoforme</name>
    <dbReference type="NCBI Taxonomy" id="84031"/>
    <lineage>
        <taxon>Bacteria</taxon>
        <taxon>Bacillati</taxon>
        <taxon>Bacillota</taxon>
        <taxon>Clostridia</taxon>
        <taxon>Eubacteriales</taxon>
        <taxon>Clostridiaceae</taxon>
        <taxon>Clostridium</taxon>
    </lineage>
</organism>
<keyword evidence="3" id="KW-1185">Reference proteome</keyword>
<keyword evidence="1" id="KW-1133">Transmembrane helix</keyword>
<feature type="transmembrane region" description="Helical" evidence="1">
    <location>
        <begin position="72"/>
        <end position="91"/>
    </location>
</feature>
<gene>
    <name evidence="2" type="ORF">E5347_11135</name>
</gene>
<feature type="transmembrane region" description="Helical" evidence="1">
    <location>
        <begin position="111"/>
        <end position="132"/>
    </location>
</feature>
<name>A0A4S2DJP2_9CLOT</name>
<dbReference type="EMBL" id="SRYR01000005">
    <property type="protein sequence ID" value="TGY41862.1"/>
    <property type="molecule type" value="Genomic_DNA"/>
</dbReference>
<feature type="transmembrane region" description="Helical" evidence="1">
    <location>
        <begin position="158"/>
        <end position="180"/>
    </location>
</feature>
<proteinExistence type="predicted"/>
<dbReference type="OrthoDB" id="9790409at2"/>
<protein>
    <recommendedName>
        <fullName evidence="4">Sulphur transport domain-containing protein</fullName>
    </recommendedName>
</protein>
<comment type="caution">
    <text evidence="2">The sequence shown here is derived from an EMBL/GenBank/DDBJ whole genome shotgun (WGS) entry which is preliminary data.</text>
</comment>